<dbReference type="EMBL" id="JACJIP010000005">
    <property type="protein sequence ID" value="MBA9084760.1"/>
    <property type="molecule type" value="Genomic_DNA"/>
</dbReference>
<feature type="compositionally biased region" description="Basic and acidic residues" evidence="1">
    <location>
        <begin position="10"/>
        <end position="22"/>
    </location>
</feature>
<dbReference type="RefSeq" id="WP_182534750.1">
    <property type="nucleotide sequence ID" value="NZ_JACJIP010000005.1"/>
</dbReference>
<dbReference type="Proteomes" id="UP000567067">
    <property type="component" value="Unassembled WGS sequence"/>
</dbReference>
<name>A0A7W3SR83_9BACL</name>
<protein>
    <submittedName>
        <fullName evidence="2">Uncharacterized protein</fullName>
    </submittedName>
</protein>
<evidence type="ECO:0000256" key="1">
    <source>
        <dbReference type="SAM" id="MobiDB-lite"/>
    </source>
</evidence>
<comment type="caution">
    <text evidence="2">The sequence shown here is derived from an EMBL/GenBank/DDBJ whole genome shotgun (WGS) entry which is preliminary data.</text>
</comment>
<gene>
    <name evidence="2" type="ORF">FHR92_001221</name>
</gene>
<evidence type="ECO:0000313" key="3">
    <source>
        <dbReference type="Proteomes" id="UP000567067"/>
    </source>
</evidence>
<proteinExistence type="predicted"/>
<keyword evidence="3" id="KW-1185">Reference proteome</keyword>
<sequence length="60" mass="7064">MFTSQVSDQVRNDKKQDHEHRNKSLNLSEQCIFPVDHKCIPRQAYTYIDKNGVDTAQEQK</sequence>
<dbReference type="AlphaFoldDB" id="A0A7W3SR83"/>
<evidence type="ECO:0000313" key="2">
    <source>
        <dbReference type="EMBL" id="MBA9084760.1"/>
    </source>
</evidence>
<reference evidence="2 3" key="1">
    <citation type="submission" date="2020-08" db="EMBL/GenBank/DDBJ databases">
        <title>Genomic Encyclopedia of Type Strains, Phase III (KMG-III): the genomes of soil and plant-associated and newly described type strains.</title>
        <authorList>
            <person name="Whitman W."/>
        </authorList>
    </citation>
    <scope>NUCLEOTIDE SEQUENCE [LARGE SCALE GENOMIC DNA]</scope>
    <source>
        <strain evidence="2 3">CECT 8693</strain>
    </source>
</reference>
<feature type="region of interest" description="Disordered" evidence="1">
    <location>
        <begin position="1"/>
        <end position="25"/>
    </location>
</feature>
<accession>A0A7W3SR83</accession>
<organism evidence="2 3">
    <name type="scientific">Fontibacillus solani</name>
    <dbReference type="NCBI Taxonomy" id="1572857"/>
    <lineage>
        <taxon>Bacteria</taxon>
        <taxon>Bacillati</taxon>
        <taxon>Bacillota</taxon>
        <taxon>Bacilli</taxon>
        <taxon>Bacillales</taxon>
        <taxon>Paenibacillaceae</taxon>
        <taxon>Fontibacillus</taxon>
    </lineage>
</organism>